<feature type="domain" description="NmrA-like" evidence="4">
    <location>
        <begin position="4"/>
        <end position="202"/>
    </location>
</feature>
<sequence length="315" mass="34822">MVVVAVAGGTGHMGRTIVEAFIADGKHTILILGRNPNPALEAELGVPIIAVDYSDISAVTKTLEGNNVHTAISAINMSPFDGSTPTEIELIRAADASKTTKRMITSDWGVPHKDEHLAIFPSAARKRDAQAVLAKVTDLETTRFCIGYFLDYWGFPRVKSYMGSTTFVVDVANDVAGIPGTGDVPVTFSHSVDVAQFVVRSLDLQKWDPISWVVGDKVTWNEFLWLAEEAKGAKFTVTYDSVESLTRGEATELPNHLPMYIFLRKEVFRGMAAMFSMWFDDGFFNLNPKKKLNDEFPDIKLRTVKEVLNAAWKTT</sequence>
<accession>A0AAE0K4E1</accession>
<comment type="similarity">
    <text evidence="1">Belongs to the NmrA-type oxidoreductase family. Isoflavone reductase subfamily.</text>
</comment>
<reference evidence="5" key="1">
    <citation type="journal article" date="2023" name="Mol. Phylogenet. Evol.">
        <title>Genome-scale phylogeny and comparative genomics of the fungal order Sordariales.</title>
        <authorList>
            <person name="Hensen N."/>
            <person name="Bonometti L."/>
            <person name="Westerberg I."/>
            <person name="Brannstrom I.O."/>
            <person name="Guillou S."/>
            <person name="Cros-Aarteil S."/>
            <person name="Calhoun S."/>
            <person name="Haridas S."/>
            <person name="Kuo A."/>
            <person name="Mondo S."/>
            <person name="Pangilinan J."/>
            <person name="Riley R."/>
            <person name="LaButti K."/>
            <person name="Andreopoulos B."/>
            <person name="Lipzen A."/>
            <person name="Chen C."/>
            <person name="Yan M."/>
            <person name="Daum C."/>
            <person name="Ng V."/>
            <person name="Clum A."/>
            <person name="Steindorff A."/>
            <person name="Ohm R.A."/>
            <person name="Martin F."/>
            <person name="Silar P."/>
            <person name="Natvig D.O."/>
            <person name="Lalanne C."/>
            <person name="Gautier V."/>
            <person name="Ament-Velasquez S.L."/>
            <person name="Kruys A."/>
            <person name="Hutchinson M.I."/>
            <person name="Powell A.J."/>
            <person name="Barry K."/>
            <person name="Miller A.N."/>
            <person name="Grigoriev I.V."/>
            <person name="Debuchy R."/>
            <person name="Gladieux P."/>
            <person name="Hiltunen Thoren M."/>
            <person name="Johannesson H."/>
        </authorList>
    </citation>
    <scope>NUCLEOTIDE SEQUENCE</scope>
    <source>
        <strain evidence="5">CBS 232.78</strain>
    </source>
</reference>
<keyword evidence="6" id="KW-1185">Reference proteome</keyword>
<evidence type="ECO:0000256" key="3">
    <source>
        <dbReference type="ARBA" id="ARBA00023002"/>
    </source>
</evidence>
<dbReference type="InterPro" id="IPR051609">
    <property type="entry name" value="NmrA/Isoflavone_reductase-like"/>
</dbReference>
<evidence type="ECO:0000256" key="1">
    <source>
        <dbReference type="ARBA" id="ARBA00005725"/>
    </source>
</evidence>
<evidence type="ECO:0000259" key="4">
    <source>
        <dbReference type="Pfam" id="PF05368"/>
    </source>
</evidence>
<dbReference type="InterPro" id="IPR036291">
    <property type="entry name" value="NAD(P)-bd_dom_sf"/>
</dbReference>
<dbReference type="AlphaFoldDB" id="A0AAE0K4E1"/>
<dbReference type="PANTHER" id="PTHR47706:SF4">
    <property type="entry name" value="NMRA-LIKE DOMAIN-CONTAINING PROTEIN"/>
    <property type="match status" value="1"/>
</dbReference>
<gene>
    <name evidence="5" type="ORF">B0H63DRAFT_551718</name>
</gene>
<keyword evidence="2" id="KW-0521">NADP</keyword>
<dbReference type="Gene3D" id="3.90.25.10">
    <property type="entry name" value="UDP-galactose 4-epimerase, domain 1"/>
    <property type="match status" value="1"/>
</dbReference>
<proteinExistence type="inferred from homology"/>
<comment type="caution">
    <text evidence="5">The sequence shown here is derived from an EMBL/GenBank/DDBJ whole genome shotgun (WGS) entry which is preliminary data.</text>
</comment>
<keyword evidence="3" id="KW-0560">Oxidoreductase</keyword>
<protein>
    <recommendedName>
        <fullName evidence="4">NmrA-like domain-containing protein</fullName>
    </recommendedName>
</protein>
<dbReference type="EMBL" id="JAULSW010000009">
    <property type="protein sequence ID" value="KAK3369846.1"/>
    <property type="molecule type" value="Genomic_DNA"/>
</dbReference>
<dbReference type="GO" id="GO:0016491">
    <property type="term" value="F:oxidoreductase activity"/>
    <property type="evidence" value="ECO:0007669"/>
    <property type="project" value="UniProtKB-KW"/>
</dbReference>
<dbReference type="Gene3D" id="3.40.50.720">
    <property type="entry name" value="NAD(P)-binding Rossmann-like Domain"/>
    <property type="match status" value="1"/>
</dbReference>
<name>A0AAE0K4E1_9PEZI</name>
<evidence type="ECO:0000256" key="2">
    <source>
        <dbReference type="ARBA" id="ARBA00022857"/>
    </source>
</evidence>
<organism evidence="5 6">
    <name type="scientific">Podospora didyma</name>
    <dbReference type="NCBI Taxonomy" id="330526"/>
    <lineage>
        <taxon>Eukaryota</taxon>
        <taxon>Fungi</taxon>
        <taxon>Dikarya</taxon>
        <taxon>Ascomycota</taxon>
        <taxon>Pezizomycotina</taxon>
        <taxon>Sordariomycetes</taxon>
        <taxon>Sordariomycetidae</taxon>
        <taxon>Sordariales</taxon>
        <taxon>Podosporaceae</taxon>
        <taxon>Podospora</taxon>
    </lineage>
</organism>
<dbReference type="Proteomes" id="UP001285441">
    <property type="component" value="Unassembled WGS sequence"/>
</dbReference>
<dbReference type="SUPFAM" id="SSF51735">
    <property type="entry name" value="NAD(P)-binding Rossmann-fold domains"/>
    <property type="match status" value="1"/>
</dbReference>
<dbReference type="PANTHER" id="PTHR47706">
    <property type="entry name" value="NMRA-LIKE FAMILY PROTEIN"/>
    <property type="match status" value="1"/>
</dbReference>
<dbReference type="Pfam" id="PF05368">
    <property type="entry name" value="NmrA"/>
    <property type="match status" value="1"/>
</dbReference>
<dbReference type="InterPro" id="IPR008030">
    <property type="entry name" value="NmrA-like"/>
</dbReference>
<evidence type="ECO:0000313" key="5">
    <source>
        <dbReference type="EMBL" id="KAK3369846.1"/>
    </source>
</evidence>
<reference evidence="5" key="2">
    <citation type="submission" date="2023-06" db="EMBL/GenBank/DDBJ databases">
        <authorList>
            <consortium name="Lawrence Berkeley National Laboratory"/>
            <person name="Haridas S."/>
            <person name="Hensen N."/>
            <person name="Bonometti L."/>
            <person name="Westerberg I."/>
            <person name="Brannstrom I.O."/>
            <person name="Guillou S."/>
            <person name="Cros-Aarteil S."/>
            <person name="Calhoun S."/>
            <person name="Kuo A."/>
            <person name="Mondo S."/>
            <person name="Pangilinan J."/>
            <person name="Riley R."/>
            <person name="LaButti K."/>
            <person name="Andreopoulos B."/>
            <person name="Lipzen A."/>
            <person name="Chen C."/>
            <person name="Yanf M."/>
            <person name="Daum C."/>
            <person name="Ng V."/>
            <person name="Clum A."/>
            <person name="Steindorff A."/>
            <person name="Ohm R."/>
            <person name="Martin F."/>
            <person name="Silar P."/>
            <person name="Natvig D."/>
            <person name="Lalanne C."/>
            <person name="Gautier V."/>
            <person name="Ament-velasquez S.L."/>
            <person name="Kruys A."/>
            <person name="Hutchinson M.I."/>
            <person name="Powell A.J."/>
            <person name="Barry K."/>
            <person name="Miller A.N."/>
            <person name="Grigoriev I.V."/>
            <person name="Debuchy R."/>
            <person name="Gladieux P."/>
            <person name="Thoren M.H."/>
            <person name="Johannesson H."/>
        </authorList>
    </citation>
    <scope>NUCLEOTIDE SEQUENCE</scope>
    <source>
        <strain evidence="5">CBS 232.78</strain>
    </source>
</reference>
<evidence type="ECO:0000313" key="6">
    <source>
        <dbReference type="Proteomes" id="UP001285441"/>
    </source>
</evidence>